<dbReference type="Gene3D" id="3.40.50.970">
    <property type="match status" value="2"/>
</dbReference>
<comment type="subunit">
    <text evidence="3 11">Homodimer.</text>
</comment>
<dbReference type="GO" id="GO:0019288">
    <property type="term" value="P:isopentenyl diphosphate biosynthetic process, methylerythritol 4-phosphate pathway"/>
    <property type="evidence" value="ECO:0007669"/>
    <property type="project" value="TreeGrafter"/>
</dbReference>
<dbReference type="RefSeq" id="WP_008514966.1">
    <property type="nucleotide sequence ID" value="NZ_ACJM01000003.1"/>
</dbReference>
<gene>
    <name evidence="11" type="primary">dxs</name>
    <name evidence="13" type="ORF">DealDRAFT_0731</name>
</gene>
<evidence type="ECO:0000256" key="10">
    <source>
        <dbReference type="ARBA" id="ARBA00055605"/>
    </source>
</evidence>
<evidence type="ECO:0000259" key="12">
    <source>
        <dbReference type="SMART" id="SM00861"/>
    </source>
</evidence>
<feature type="binding site" evidence="11">
    <location>
        <begin position="115"/>
        <end position="117"/>
    </location>
    <ligand>
        <name>thiamine diphosphate</name>
        <dbReference type="ChEBI" id="CHEBI:58937"/>
    </ligand>
</feature>
<dbReference type="InterPro" id="IPR033248">
    <property type="entry name" value="Transketolase_C"/>
</dbReference>
<evidence type="ECO:0000256" key="9">
    <source>
        <dbReference type="ARBA" id="ARBA00023229"/>
    </source>
</evidence>
<evidence type="ECO:0000313" key="14">
    <source>
        <dbReference type="Proteomes" id="UP000006443"/>
    </source>
</evidence>
<feature type="binding site" evidence="11">
    <location>
        <position position="368"/>
    </location>
    <ligand>
        <name>thiamine diphosphate</name>
        <dbReference type="ChEBI" id="CHEBI:58937"/>
    </ligand>
</feature>
<dbReference type="NCBIfam" id="NF003933">
    <property type="entry name" value="PRK05444.2-2"/>
    <property type="match status" value="1"/>
</dbReference>
<feature type="binding site" evidence="11">
    <location>
        <position position="146"/>
    </location>
    <ligand>
        <name>Mg(2+)</name>
        <dbReference type="ChEBI" id="CHEBI:18420"/>
    </ligand>
</feature>
<comment type="catalytic activity">
    <reaction evidence="11">
        <text>D-glyceraldehyde 3-phosphate + pyruvate + H(+) = 1-deoxy-D-xylulose 5-phosphate + CO2</text>
        <dbReference type="Rhea" id="RHEA:12605"/>
        <dbReference type="ChEBI" id="CHEBI:15361"/>
        <dbReference type="ChEBI" id="CHEBI:15378"/>
        <dbReference type="ChEBI" id="CHEBI:16526"/>
        <dbReference type="ChEBI" id="CHEBI:57792"/>
        <dbReference type="ChEBI" id="CHEBI:59776"/>
        <dbReference type="EC" id="2.2.1.7"/>
    </reaction>
</comment>
<dbReference type="CDD" id="cd07033">
    <property type="entry name" value="TPP_PYR_DXS_TK_like"/>
    <property type="match status" value="1"/>
</dbReference>
<dbReference type="OrthoDB" id="9803371at2"/>
<dbReference type="CDD" id="cd02007">
    <property type="entry name" value="TPP_DXS"/>
    <property type="match status" value="1"/>
</dbReference>
<feature type="domain" description="Transketolase-like pyrimidine-binding" evidence="12">
    <location>
        <begin position="317"/>
        <end position="481"/>
    </location>
</feature>
<dbReference type="FunFam" id="3.40.50.970:FF:000005">
    <property type="entry name" value="1-deoxy-D-xylulose-5-phosphate synthase"/>
    <property type="match status" value="1"/>
</dbReference>
<evidence type="ECO:0000256" key="3">
    <source>
        <dbReference type="ARBA" id="ARBA00011738"/>
    </source>
</evidence>
<feature type="binding site" evidence="11">
    <location>
        <position position="286"/>
    </location>
    <ligand>
        <name>thiamine diphosphate</name>
        <dbReference type="ChEBI" id="CHEBI:58937"/>
    </ligand>
</feature>
<evidence type="ECO:0000256" key="7">
    <source>
        <dbReference type="ARBA" id="ARBA00022977"/>
    </source>
</evidence>
<keyword evidence="4 11" id="KW-0808">Transferase</keyword>
<evidence type="ECO:0000256" key="6">
    <source>
        <dbReference type="ARBA" id="ARBA00022842"/>
    </source>
</evidence>
<dbReference type="STRING" id="555088.DealDRAFT_0731"/>
<dbReference type="EMBL" id="ACJM01000003">
    <property type="protein sequence ID" value="EEG78316.1"/>
    <property type="molecule type" value="Genomic_DNA"/>
</dbReference>
<comment type="caution">
    <text evidence="13">The sequence shown here is derived from an EMBL/GenBank/DDBJ whole genome shotgun (WGS) entry which is preliminary data.</text>
</comment>
<keyword evidence="14" id="KW-1185">Reference proteome</keyword>
<evidence type="ECO:0000256" key="1">
    <source>
        <dbReference type="ARBA" id="ARBA00004980"/>
    </source>
</evidence>
<feature type="binding site" evidence="11">
    <location>
        <position position="175"/>
    </location>
    <ligand>
        <name>thiamine diphosphate</name>
        <dbReference type="ChEBI" id="CHEBI:58937"/>
    </ligand>
</feature>
<feature type="binding site" evidence="11">
    <location>
        <begin position="147"/>
        <end position="148"/>
    </location>
    <ligand>
        <name>thiamine diphosphate</name>
        <dbReference type="ChEBI" id="CHEBI:58937"/>
    </ligand>
</feature>
<dbReference type="Pfam" id="PF13292">
    <property type="entry name" value="DXP_synthase_N"/>
    <property type="match status" value="1"/>
</dbReference>
<dbReference type="PROSITE" id="PS00802">
    <property type="entry name" value="TRANSKETOLASE_2"/>
    <property type="match status" value="1"/>
</dbReference>
<feature type="binding site" evidence="11">
    <location>
        <position position="74"/>
    </location>
    <ligand>
        <name>thiamine diphosphate</name>
        <dbReference type="ChEBI" id="CHEBI:58937"/>
    </ligand>
</feature>
<dbReference type="SUPFAM" id="SSF52518">
    <property type="entry name" value="Thiamin diphosphate-binding fold (THDP-binding)"/>
    <property type="match status" value="2"/>
</dbReference>
<dbReference type="HAMAP" id="MF_00315">
    <property type="entry name" value="DXP_synth"/>
    <property type="match status" value="1"/>
</dbReference>
<evidence type="ECO:0000256" key="5">
    <source>
        <dbReference type="ARBA" id="ARBA00022723"/>
    </source>
</evidence>
<dbReference type="PROSITE" id="PS00801">
    <property type="entry name" value="TRANSKETOLASE_1"/>
    <property type="match status" value="1"/>
</dbReference>
<dbReference type="Proteomes" id="UP000006443">
    <property type="component" value="Unassembled WGS sequence"/>
</dbReference>
<dbReference type="Pfam" id="PF02779">
    <property type="entry name" value="Transket_pyr"/>
    <property type="match status" value="1"/>
</dbReference>
<dbReference type="PANTHER" id="PTHR43322">
    <property type="entry name" value="1-D-DEOXYXYLULOSE 5-PHOSPHATE SYNTHASE-RELATED"/>
    <property type="match status" value="1"/>
</dbReference>
<comment type="cofactor">
    <cofactor evidence="11">
        <name>thiamine diphosphate</name>
        <dbReference type="ChEBI" id="CHEBI:58937"/>
    </cofactor>
    <text evidence="11">Binds 1 thiamine pyrophosphate per subunit.</text>
</comment>
<evidence type="ECO:0000313" key="13">
    <source>
        <dbReference type="EMBL" id="EEG78316.1"/>
    </source>
</evidence>
<dbReference type="eggNOG" id="COG1154">
    <property type="taxonomic scope" value="Bacteria"/>
</dbReference>
<keyword evidence="7 11" id="KW-0784">Thiamine biosynthesis</keyword>
<dbReference type="InterPro" id="IPR005475">
    <property type="entry name" value="Transketolase-like_Pyr-bd"/>
</dbReference>
<dbReference type="SMART" id="SM00861">
    <property type="entry name" value="Transket_pyr"/>
    <property type="match status" value="1"/>
</dbReference>
<comment type="pathway">
    <text evidence="1 11">Metabolic intermediate biosynthesis; 1-deoxy-D-xylulose 5-phosphate biosynthesis; 1-deoxy-D-xylulose 5-phosphate from D-glyceraldehyde 3-phosphate and pyruvate: step 1/1.</text>
</comment>
<keyword evidence="9 11" id="KW-0414">Isoprene biosynthesis</keyword>
<comment type="cofactor">
    <cofactor evidence="11">
        <name>Mg(2+)</name>
        <dbReference type="ChEBI" id="CHEBI:18420"/>
    </cofactor>
    <text evidence="11">Binds 1 Mg(2+) ion per subunit.</text>
</comment>
<comment type="function">
    <text evidence="10 11">Catalyzes the acyloin condensation reaction between C atoms 2 and 3 of pyruvate and glyceraldehyde 3-phosphate to yield 1-deoxy-D-xylulose-5-phosphate (DXP).</text>
</comment>
<feature type="binding site" evidence="11">
    <location>
        <position position="175"/>
    </location>
    <ligand>
        <name>Mg(2+)</name>
        <dbReference type="ChEBI" id="CHEBI:18420"/>
    </ligand>
</feature>
<dbReference type="FunFam" id="3.40.50.920:FF:000002">
    <property type="entry name" value="1-deoxy-D-xylulose-5-phosphate synthase"/>
    <property type="match status" value="1"/>
</dbReference>
<evidence type="ECO:0000256" key="11">
    <source>
        <dbReference type="HAMAP-Rule" id="MF_00315"/>
    </source>
</evidence>
<dbReference type="NCBIfam" id="TIGR00204">
    <property type="entry name" value="dxs"/>
    <property type="match status" value="1"/>
</dbReference>
<dbReference type="InterPro" id="IPR029061">
    <property type="entry name" value="THDP-binding"/>
</dbReference>
<dbReference type="GO" id="GO:0008661">
    <property type="term" value="F:1-deoxy-D-xylulose-5-phosphate synthase activity"/>
    <property type="evidence" value="ECO:0007669"/>
    <property type="project" value="UniProtKB-UniRule"/>
</dbReference>
<dbReference type="Gene3D" id="3.40.50.920">
    <property type="match status" value="1"/>
</dbReference>
<dbReference type="GO" id="GO:0009228">
    <property type="term" value="P:thiamine biosynthetic process"/>
    <property type="evidence" value="ECO:0007669"/>
    <property type="project" value="UniProtKB-UniRule"/>
</dbReference>
<dbReference type="Pfam" id="PF02780">
    <property type="entry name" value="Transketolase_C"/>
    <property type="match status" value="1"/>
</dbReference>
<evidence type="ECO:0000256" key="8">
    <source>
        <dbReference type="ARBA" id="ARBA00023052"/>
    </source>
</evidence>
<dbReference type="InterPro" id="IPR009014">
    <property type="entry name" value="Transketo_C/PFOR_II"/>
</dbReference>
<dbReference type="SUPFAM" id="SSF52922">
    <property type="entry name" value="TK C-terminal domain-like"/>
    <property type="match status" value="1"/>
</dbReference>
<reference evidence="13 14" key="1">
    <citation type="submission" date="2009-02" db="EMBL/GenBank/DDBJ databases">
        <title>Sequencing of the draft genome and assembly of Dethiobacter alkaliphilus AHT 1.</title>
        <authorList>
            <consortium name="US DOE Joint Genome Institute (JGI-PGF)"/>
            <person name="Lucas S."/>
            <person name="Copeland A."/>
            <person name="Lapidus A."/>
            <person name="Glavina del Rio T."/>
            <person name="Dalin E."/>
            <person name="Tice H."/>
            <person name="Bruce D."/>
            <person name="Goodwin L."/>
            <person name="Pitluck S."/>
            <person name="Larimer F."/>
            <person name="Land M.L."/>
            <person name="Hauser L."/>
            <person name="Muyzer G."/>
        </authorList>
    </citation>
    <scope>NUCLEOTIDE SEQUENCE [LARGE SCALE GENOMIC DNA]</scope>
    <source>
        <strain evidence="13 14">AHT 1</strain>
    </source>
</reference>
<keyword evidence="5 11" id="KW-0479">Metal-binding</keyword>
<organism evidence="13 14">
    <name type="scientific">Dethiobacter alkaliphilus AHT 1</name>
    <dbReference type="NCBI Taxonomy" id="555088"/>
    <lineage>
        <taxon>Bacteria</taxon>
        <taxon>Bacillati</taxon>
        <taxon>Bacillota</taxon>
        <taxon>Dethiobacteria</taxon>
        <taxon>Dethiobacterales</taxon>
        <taxon>Dethiobacteraceae</taxon>
        <taxon>Dethiobacter</taxon>
    </lineage>
</organism>
<keyword evidence="8 11" id="KW-0786">Thiamine pyrophosphate</keyword>
<dbReference type="UniPathway" id="UPA00064">
    <property type="reaction ID" value="UER00091"/>
</dbReference>
<accession>C0GE22</accession>
<dbReference type="GO" id="GO:0005829">
    <property type="term" value="C:cytosol"/>
    <property type="evidence" value="ECO:0007669"/>
    <property type="project" value="TreeGrafter"/>
</dbReference>
<keyword evidence="6 11" id="KW-0460">Magnesium</keyword>
<name>C0GE22_DETAL</name>
<dbReference type="InterPro" id="IPR049557">
    <property type="entry name" value="Transketolase_CS"/>
</dbReference>
<protein>
    <recommendedName>
        <fullName evidence="11">1-deoxy-D-xylulose-5-phosphate synthase</fullName>
        <ecNumber evidence="11">2.2.1.7</ecNumber>
    </recommendedName>
    <alternativeName>
        <fullName evidence="11">1-deoxyxylulose-5-phosphate synthase</fullName>
        <shortName evidence="11">DXP synthase</shortName>
        <shortName evidence="11">DXPS</shortName>
    </alternativeName>
</protein>
<dbReference type="EC" id="2.2.1.7" evidence="11"/>
<dbReference type="GO" id="GO:0000287">
    <property type="term" value="F:magnesium ion binding"/>
    <property type="evidence" value="ECO:0007669"/>
    <property type="project" value="UniProtKB-UniRule"/>
</dbReference>
<dbReference type="GO" id="GO:0016114">
    <property type="term" value="P:terpenoid biosynthetic process"/>
    <property type="evidence" value="ECO:0007669"/>
    <property type="project" value="UniProtKB-UniRule"/>
</dbReference>
<dbReference type="GO" id="GO:0030976">
    <property type="term" value="F:thiamine pyrophosphate binding"/>
    <property type="evidence" value="ECO:0007669"/>
    <property type="project" value="UniProtKB-UniRule"/>
</dbReference>
<comment type="similarity">
    <text evidence="2 11">Belongs to the transketolase family. DXPS subfamily.</text>
</comment>
<dbReference type="InterPro" id="IPR020826">
    <property type="entry name" value="Transketolase_BS"/>
</dbReference>
<proteinExistence type="inferred from homology"/>
<sequence length="638" mass="69623">MDKYLKKISGPEDLRKLSTKDLKELACEIRSFLLEKVSQTGGHLAPNLGVVELSIALHTIYDSPRDKIIWDVGHQSYVHKILTGRHDRFDSLRQHGGLSGFPKTSESEHDVFQTGHSSTSISAALGMAQARDLLGEKHHVIAVIGDGSMTGGMAFEALNHAGDTGTDLTVILNDNEMSISQNVGGLAAYLGRLRTDPKYFRLKEDVELIVKRIPHIGGKVLSSVDRVKDAVKSLIVPGMLFEELGFTYLGPVNGHQVEPLLGVLRGAKKIKGPVLIHVLTKKGKGFEEAECKPDVYHGIGPFNPECPPVVSKQNKVPTYTEIVSKTLVNAAKKNDKVVAITAAMASGTGLDCFEKEFPSRFFDVGIAEQHAVTFAAGLAKRGFHPVAAIYSTFLQRAYDQVLHDVCIQNLPVLFALDRAGIVGEDGETHNGLFDLSYLRHMPNMAVIVPRDEDMLQHALTTGLKHQGPVAVRYPRGKGEGVKLKKPKALSWGRGEEIRQGRDLQILAVGPFVYTALAAAEKLEKRGLSVGVIDPVFVKPLDAELITRAAMSARYGLVTLEEHVLAGGFGSAVLEFLEANGISDVTVKRLGIPDRFVEQGKRDTLLEELRLTPEHIAAVCLEMTGAREQEMPWVQSVSE</sequence>
<dbReference type="InterPro" id="IPR005477">
    <property type="entry name" value="Dxylulose-5-P_synthase"/>
</dbReference>
<evidence type="ECO:0000256" key="4">
    <source>
        <dbReference type="ARBA" id="ARBA00022679"/>
    </source>
</evidence>
<dbReference type="PANTHER" id="PTHR43322:SF5">
    <property type="entry name" value="1-DEOXY-D-XYLULOSE-5-PHOSPHATE SYNTHASE, CHLOROPLASTIC"/>
    <property type="match status" value="1"/>
</dbReference>
<dbReference type="AlphaFoldDB" id="C0GE22"/>
<evidence type="ECO:0000256" key="2">
    <source>
        <dbReference type="ARBA" id="ARBA00011081"/>
    </source>
</evidence>